<feature type="compositionally biased region" description="Polar residues" evidence="13">
    <location>
        <begin position="1118"/>
        <end position="1130"/>
    </location>
</feature>
<dbReference type="GO" id="GO:0001510">
    <property type="term" value="P:RNA methylation"/>
    <property type="evidence" value="ECO:0007669"/>
    <property type="project" value="InterPro"/>
</dbReference>
<feature type="compositionally biased region" description="Acidic residues" evidence="13">
    <location>
        <begin position="679"/>
        <end position="688"/>
    </location>
</feature>
<sequence length="1159" mass="129880">ALKEDERIKNGTLCGINYFAYHTPVYRQRYSYVYETILDERWRKQINSLVDFGSAKLFIFQYLKLLTKLNNIIFVDIDEDTLRDSAMSIAPRKWSYESLEWREQPLKVDVCVGSVADPDYRLLKTDAVTAVELIEHLYPDTLDAVPYNIFSFIEPKLVIITTPNADYNVLFLDNINGFRHYDHKFEWTRAQFEEWATNITLRFPDYTVSFSGLGEIPGHLPRADLGRCTQVALFIRKDLLDDKHISKVTPCLCSLDSPCKDSAAKSKLLCSCVCALCSPSSSYGVCTHHSCSKQIVSFDRDDIDDLFTSNNIFYKCISRLEYPPDYIGRTEEEMMMLNYREHIKSIGRQWGQYYVKEKNRAEIPLENVVSGGSVPYLTEPELHKLFENYGYQIETCWRDVTKQFEVCVVHYPWLDRDSSASEASLYDSDAEFESYKRPLSFSDWDEPYVEEECSKPSELYQSTKDFDSLEMTSRESQLEPPTDVEEDKKQQDSLFDSGYQKSVSLLDDSPQTPSTTSRRPTFHPRRATALEKEFAPAKVDANRVNELDSYRNMPTGRGPHSHPLPPPSPEAYRKSFLKDKDPLPGPSSSSTRKRKKFKKGAHSDAEEESPTADVKTIAACILENTLNGLGGQEKDELIEFVVPGVEVVEVIPLPAVEAAQGPAPVVENGDLANNNRDIEDPEERDQFEDTTRTPSLTSQDNRVHLRKATALESTGSVSSSRHVKKLKAVDSNRINELDRIALPILNRWISQSDCDRYCNIPPGRVFLSRLPPPPRVVKKKFARDPLPGPSGSRKRKKPKKDVPVDDEDDALEDVKAVATCILKNTLNKIDVQDHSELIEFAAPEVGEVAPSSRESDDASQESIVVVEDRIIADTRSDADRKGKKKNRIFLFRGTFALHLINCIQGNNYIAQDEAEDYIGNDIANDNLELDAEEALHEDNAAAADNNNEFADARGAIEDPPDVVEEPAEAEDGRQAESAVAKASREALFDENSEQDLLEDFEIPAPIHEAPAASDRLDENNIRLIGVRLGSTPENLETDLLASDGFPNWLLQILGAQAVLEEVTPPGSEEGSHFYCQGDGLGIPRAPLGHSSRGGGGGTRVRNPSNNTADYGEADQESSQDMASLPEDTQTNGEENLEVPEVNEEGAGPAQPESTNSDRN</sequence>
<feature type="compositionally biased region" description="Basic and acidic residues" evidence="13">
    <location>
        <begin position="528"/>
        <end position="549"/>
    </location>
</feature>
<feature type="region of interest" description="Disordered" evidence="13">
    <location>
        <begin position="776"/>
        <end position="807"/>
    </location>
</feature>
<name>A0AAV8Z947_9CUCU</name>
<dbReference type="EC" id="2.1.1.386" evidence="11"/>
<proteinExistence type="inferred from homology"/>
<evidence type="ECO:0000256" key="10">
    <source>
        <dbReference type="ARBA" id="ARBA00023158"/>
    </source>
</evidence>
<evidence type="ECO:0000256" key="3">
    <source>
        <dbReference type="ARBA" id="ARBA00021330"/>
    </source>
</evidence>
<dbReference type="InterPro" id="IPR026610">
    <property type="entry name" value="Hen1"/>
</dbReference>
<feature type="compositionally biased region" description="Low complexity" evidence="13">
    <location>
        <begin position="509"/>
        <end position="519"/>
    </location>
</feature>
<evidence type="ECO:0000256" key="4">
    <source>
        <dbReference type="ARBA" id="ARBA00022603"/>
    </source>
</evidence>
<evidence type="ECO:0000256" key="8">
    <source>
        <dbReference type="ARBA" id="ARBA00022842"/>
    </source>
</evidence>
<evidence type="ECO:0000256" key="6">
    <source>
        <dbReference type="ARBA" id="ARBA00022691"/>
    </source>
</evidence>
<keyword evidence="15" id="KW-1185">Reference proteome</keyword>
<gene>
    <name evidence="14" type="ORF">NQ318_013702</name>
</gene>
<comment type="cofactor">
    <cofactor evidence="1">
        <name>Mg(2+)</name>
        <dbReference type="ChEBI" id="CHEBI:18420"/>
    </cofactor>
</comment>
<evidence type="ECO:0000256" key="9">
    <source>
        <dbReference type="ARBA" id="ARBA00022884"/>
    </source>
</evidence>
<dbReference type="GO" id="GO:0005737">
    <property type="term" value="C:cytoplasm"/>
    <property type="evidence" value="ECO:0007669"/>
    <property type="project" value="TreeGrafter"/>
</dbReference>
<feature type="compositionally biased region" description="Basic and acidic residues" evidence="13">
    <location>
        <begin position="467"/>
        <end position="477"/>
    </location>
</feature>
<keyword evidence="8" id="KW-0460">Magnesium</keyword>
<dbReference type="SUPFAM" id="SSF53335">
    <property type="entry name" value="S-adenosyl-L-methionine-dependent methyltransferases"/>
    <property type="match status" value="1"/>
</dbReference>
<dbReference type="GO" id="GO:0090486">
    <property type="term" value="F:small RNA 2'-O-methyltransferase activity"/>
    <property type="evidence" value="ECO:0007669"/>
    <property type="project" value="UniProtKB-EC"/>
</dbReference>
<keyword evidence="9" id="KW-0694">RNA-binding</keyword>
<feature type="compositionally biased region" description="Basic and acidic residues" evidence="13">
    <location>
        <begin position="571"/>
        <end position="582"/>
    </location>
</feature>
<evidence type="ECO:0000256" key="1">
    <source>
        <dbReference type="ARBA" id="ARBA00001946"/>
    </source>
</evidence>
<dbReference type="GO" id="GO:0005634">
    <property type="term" value="C:nucleus"/>
    <property type="evidence" value="ECO:0007669"/>
    <property type="project" value="TreeGrafter"/>
</dbReference>
<dbReference type="GO" id="GO:0030422">
    <property type="term" value="P:siRNA processing"/>
    <property type="evidence" value="ECO:0007669"/>
    <property type="project" value="TreeGrafter"/>
</dbReference>
<feature type="region of interest" description="Disordered" evidence="13">
    <location>
        <begin position="1084"/>
        <end position="1159"/>
    </location>
</feature>
<keyword evidence="10" id="KW-0943">RNA-mediated gene silencing</keyword>
<feature type="compositionally biased region" description="Basic residues" evidence="13">
    <location>
        <begin position="591"/>
        <end position="600"/>
    </location>
</feature>
<feature type="region of interest" description="Disordered" evidence="13">
    <location>
        <begin position="662"/>
        <end position="697"/>
    </location>
</feature>
<dbReference type="GO" id="GO:0034587">
    <property type="term" value="P:piRNA processing"/>
    <property type="evidence" value="ECO:0007669"/>
    <property type="project" value="TreeGrafter"/>
</dbReference>
<keyword evidence="4" id="KW-0489">Methyltransferase</keyword>
<evidence type="ECO:0000256" key="13">
    <source>
        <dbReference type="SAM" id="MobiDB-lite"/>
    </source>
</evidence>
<dbReference type="Gene3D" id="3.40.50.150">
    <property type="entry name" value="Vaccinia Virus protein VP39"/>
    <property type="match status" value="1"/>
</dbReference>
<dbReference type="GO" id="GO:0003723">
    <property type="term" value="F:RNA binding"/>
    <property type="evidence" value="ECO:0007669"/>
    <property type="project" value="UniProtKB-KW"/>
</dbReference>
<dbReference type="EMBL" id="JAPWTK010000008">
    <property type="protein sequence ID" value="KAJ8960420.1"/>
    <property type="molecule type" value="Genomic_DNA"/>
</dbReference>
<evidence type="ECO:0000256" key="7">
    <source>
        <dbReference type="ARBA" id="ARBA00022723"/>
    </source>
</evidence>
<evidence type="ECO:0000313" key="15">
    <source>
        <dbReference type="Proteomes" id="UP001162162"/>
    </source>
</evidence>
<feature type="region of interest" description="Disordered" evidence="13">
    <location>
        <begin position="467"/>
        <end position="614"/>
    </location>
</feature>
<comment type="caution">
    <text evidence="14">The sequence shown here is derived from an EMBL/GenBank/DDBJ whole genome shotgun (WGS) entry which is preliminary data.</text>
</comment>
<evidence type="ECO:0000256" key="2">
    <source>
        <dbReference type="ARBA" id="ARBA00009026"/>
    </source>
</evidence>
<dbReference type="AlphaFoldDB" id="A0AAV8Z947"/>
<keyword evidence="7" id="KW-0479">Metal-binding</keyword>
<protein>
    <recommendedName>
        <fullName evidence="3">Small RNA 2'-O-methyltransferase</fullName>
        <ecNumber evidence="11">2.1.1.386</ecNumber>
    </recommendedName>
</protein>
<feature type="non-terminal residue" evidence="14">
    <location>
        <position position="1"/>
    </location>
</feature>
<evidence type="ECO:0000256" key="12">
    <source>
        <dbReference type="ARBA" id="ARBA00048418"/>
    </source>
</evidence>
<keyword evidence="6" id="KW-0949">S-adenosyl-L-methionine</keyword>
<dbReference type="GO" id="GO:0046872">
    <property type="term" value="F:metal ion binding"/>
    <property type="evidence" value="ECO:0007669"/>
    <property type="project" value="UniProtKB-KW"/>
</dbReference>
<comment type="catalytic activity">
    <reaction evidence="12">
        <text>small RNA 3'-end nucleotide + S-adenosyl-L-methionine = small RNA 3'-end 2'-O-methylnucleotide + S-adenosyl-L-homocysteine + H(+)</text>
        <dbReference type="Rhea" id="RHEA:37887"/>
        <dbReference type="Rhea" id="RHEA-COMP:10415"/>
        <dbReference type="Rhea" id="RHEA-COMP:10416"/>
        <dbReference type="ChEBI" id="CHEBI:15378"/>
        <dbReference type="ChEBI" id="CHEBI:57856"/>
        <dbReference type="ChEBI" id="CHEBI:59789"/>
        <dbReference type="ChEBI" id="CHEBI:74896"/>
        <dbReference type="ChEBI" id="CHEBI:74898"/>
        <dbReference type="EC" id="2.1.1.386"/>
    </reaction>
</comment>
<evidence type="ECO:0000256" key="5">
    <source>
        <dbReference type="ARBA" id="ARBA00022679"/>
    </source>
</evidence>
<feature type="compositionally biased region" description="Acidic residues" evidence="13">
    <location>
        <begin position="1134"/>
        <end position="1143"/>
    </location>
</feature>
<dbReference type="Proteomes" id="UP001162162">
    <property type="component" value="Unassembled WGS sequence"/>
</dbReference>
<dbReference type="InterPro" id="IPR029063">
    <property type="entry name" value="SAM-dependent_MTases_sf"/>
</dbReference>
<comment type="similarity">
    <text evidence="2">Belongs to the methyltransferase superfamily. HEN1 family.</text>
</comment>
<evidence type="ECO:0000313" key="14">
    <source>
        <dbReference type="EMBL" id="KAJ8960420.1"/>
    </source>
</evidence>
<keyword evidence="5" id="KW-0808">Transferase</keyword>
<reference evidence="14" key="1">
    <citation type="journal article" date="2023" name="Insect Mol. Biol.">
        <title>Genome sequencing provides insights into the evolution of gene families encoding plant cell wall-degrading enzymes in longhorned beetles.</title>
        <authorList>
            <person name="Shin N.R."/>
            <person name="Okamura Y."/>
            <person name="Kirsch R."/>
            <person name="Pauchet Y."/>
        </authorList>
    </citation>
    <scope>NUCLEOTIDE SEQUENCE</scope>
    <source>
        <strain evidence="14">AMC_N1</strain>
    </source>
</reference>
<dbReference type="PANTHER" id="PTHR21404">
    <property type="entry name" value="HEN1"/>
    <property type="match status" value="1"/>
</dbReference>
<dbReference type="PANTHER" id="PTHR21404:SF3">
    <property type="entry name" value="SMALL RNA 2'-O-METHYLTRANSFERASE"/>
    <property type="match status" value="1"/>
</dbReference>
<organism evidence="14 15">
    <name type="scientific">Aromia moschata</name>
    <dbReference type="NCBI Taxonomy" id="1265417"/>
    <lineage>
        <taxon>Eukaryota</taxon>
        <taxon>Metazoa</taxon>
        <taxon>Ecdysozoa</taxon>
        <taxon>Arthropoda</taxon>
        <taxon>Hexapoda</taxon>
        <taxon>Insecta</taxon>
        <taxon>Pterygota</taxon>
        <taxon>Neoptera</taxon>
        <taxon>Endopterygota</taxon>
        <taxon>Coleoptera</taxon>
        <taxon>Polyphaga</taxon>
        <taxon>Cucujiformia</taxon>
        <taxon>Chrysomeloidea</taxon>
        <taxon>Cerambycidae</taxon>
        <taxon>Cerambycinae</taxon>
        <taxon>Callichromatini</taxon>
        <taxon>Aromia</taxon>
    </lineage>
</organism>
<accession>A0AAV8Z947</accession>
<evidence type="ECO:0000256" key="11">
    <source>
        <dbReference type="ARBA" id="ARBA00035025"/>
    </source>
</evidence>